<organism evidence="1 2">
    <name type="scientific">Penicillium oxalicum (strain 114-2 / CGMCC 5302)</name>
    <name type="common">Penicillium decumbens</name>
    <dbReference type="NCBI Taxonomy" id="933388"/>
    <lineage>
        <taxon>Eukaryota</taxon>
        <taxon>Fungi</taxon>
        <taxon>Dikarya</taxon>
        <taxon>Ascomycota</taxon>
        <taxon>Pezizomycotina</taxon>
        <taxon>Eurotiomycetes</taxon>
        <taxon>Eurotiomycetidae</taxon>
        <taxon>Eurotiales</taxon>
        <taxon>Aspergillaceae</taxon>
        <taxon>Penicillium</taxon>
    </lineage>
</organism>
<dbReference type="HOGENOM" id="CLU_2688584_0_0_1"/>
<dbReference type="EMBL" id="KB644412">
    <property type="protein sequence ID" value="EPS30519.1"/>
    <property type="molecule type" value="Genomic_DNA"/>
</dbReference>
<dbReference type="Proteomes" id="UP000019376">
    <property type="component" value="Unassembled WGS sequence"/>
</dbReference>
<name>S7ZJN1_PENO1</name>
<reference evidence="1 2" key="1">
    <citation type="journal article" date="2013" name="PLoS ONE">
        <title>Genomic and secretomic analyses reveal unique features of the lignocellulolytic enzyme system of Penicillium decumbens.</title>
        <authorList>
            <person name="Liu G."/>
            <person name="Zhang L."/>
            <person name="Wei X."/>
            <person name="Zou G."/>
            <person name="Qin Y."/>
            <person name="Ma L."/>
            <person name="Li J."/>
            <person name="Zheng H."/>
            <person name="Wang S."/>
            <person name="Wang C."/>
            <person name="Xun L."/>
            <person name="Zhao G.-P."/>
            <person name="Zhou Z."/>
            <person name="Qu Y."/>
        </authorList>
    </citation>
    <scope>NUCLEOTIDE SEQUENCE [LARGE SCALE GENOMIC DNA]</scope>
    <source>
        <strain evidence="2">114-2 / CGMCC 5302</strain>
    </source>
</reference>
<evidence type="ECO:0000313" key="1">
    <source>
        <dbReference type="EMBL" id="EPS30519.1"/>
    </source>
</evidence>
<gene>
    <name evidence="1" type="ORF">PDE_05470</name>
</gene>
<protein>
    <submittedName>
        <fullName evidence="1">Uncharacterized protein</fullName>
    </submittedName>
</protein>
<dbReference type="AlphaFoldDB" id="S7ZJN1"/>
<keyword evidence="2" id="KW-1185">Reference proteome</keyword>
<accession>S7ZJN1</accession>
<evidence type="ECO:0000313" key="2">
    <source>
        <dbReference type="Proteomes" id="UP000019376"/>
    </source>
</evidence>
<proteinExistence type="predicted"/>
<sequence>MTVAPFSPTISRVVISTSVNTGKRLSPDSPFFLRVQPIKIVILCSDHPPLEASSNNMLHLAARSAYSTCPSVQG</sequence>